<proteinExistence type="predicted"/>
<dbReference type="EMBL" id="JABFCT010000013">
    <property type="protein sequence ID" value="KAF5870688.1"/>
    <property type="molecule type" value="Genomic_DNA"/>
</dbReference>
<dbReference type="GeneID" id="59263277"/>
<feature type="region of interest" description="Disordered" evidence="1">
    <location>
        <begin position="1"/>
        <end position="127"/>
    </location>
</feature>
<dbReference type="Proteomes" id="UP000531561">
    <property type="component" value="Unassembled WGS sequence"/>
</dbReference>
<protein>
    <submittedName>
        <fullName evidence="2">Uncharacterized protein</fullName>
    </submittedName>
</protein>
<keyword evidence="3" id="KW-1185">Reference proteome</keyword>
<sequence length="262" mass="28843">MPGNSTVERWLDNIKSGDDRSTVRGEDDQYRHADRRDEPIDPNFGKPPQALHIGSTSRHRAKPHERQKISQNVLPPQNENSGGSRSRAKPRGHNKGPLSRQQLPVSGNSPRNSYSEAAPQSNLPRPYSASVYGSYTSRSVPHCRTIPPEIAPVSYATTFSVTRPQRASASVASYQDTYVIPTLNHTVQESSSFPQQNRHRDAYPSSEGLAQGTVAQETQRVGFRTAEANNAYGRYLRSGGQLDSIGSGTGNFSRMGMSYGTW</sequence>
<reference evidence="2 3" key="1">
    <citation type="journal article" date="2020" name="Phytopathology">
        <title>A high-quality genome resource of Botrytis fragariae, a new and rapidly spreading fungal pathogen causing strawberry gray mold in the U.S.A.</title>
        <authorList>
            <person name="Wu Y."/>
            <person name="Saski C.A."/>
            <person name="Schnabel G."/>
            <person name="Xiao S."/>
            <person name="Hu M."/>
        </authorList>
    </citation>
    <scope>NUCLEOTIDE SEQUENCE [LARGE SCALE GENOMIC DNA]</scope>
    <source>
        <strain evidence="2 3">BVB16</strain>
    </source>
</reference>
<name>A0A8H6ANN1_9HELO</name>
<accession>A0A8H6ANN1</accession>
<feature type="compositionally biased region" description="Polar residues" evidence="1">
    <location>
        <begin position="99"/>
        <end position="123"/>
    </location>
</feature>
<dbReference type="AlphaFoldDB" id="A0A8H6ANN1"/>
<comment type="caution">
    <text evidence="2">The sequence shown here is derived from an EMBL/GenBank/DDBJ whole genome shotgun (WGS) entry which is preliminary data.</text>
</comment>
<organism evidence="2 3">
    <name type="scientific">Botrytis fragariae</name>
    <dbReference type="NCBI Taxonomy" id="1964551"/>
    <lineage>
        <taxon>Eukaryota</taxon>
        <taxon>Fungi</taxon>
        <taxon>Dikarya</taxon>
        <taxon>Ascomycota</taxon>
        <taxon>Pezizomycotina</taxon>
        <taxon>Leotiomycetes</taxon>
        <taxon>Helotiales</taxon>
        <taxon>Sclerotiniaceae</taxon>
        <taxon>Botrytis</taxon>
    </lineage>
</organism>
<gene>
    <name evidence="2" type="ORF">Bfra_009235</name>
</gene>
<dbReference type="OrthoDB" id="3544596at2759"/>
<evidence type="ECO:0000313" key="3">
    <source>
        <dbReference type="Proteomes" id="UP000531561"/>
    </source>
</evidence>
<feature type="compositionally biased region" description="Polar residues" evidence="1">
    <location>
        <begin position="69"/>
        <end position="84"/>
    </location>
</feature>
<dbReference type="RefSeq" id="XP_037189635.1">
    <property type="nucleotide sequence ID" value="XM_037339585.1"/>
</dbReference>
<evidence type="ECO:0000256" key="1">
    <source>
        <dbReference type="SAM" id="MobiDB-lite"/>
    </source>
</evidence>
<feature type="compositionally biased region" description="Basic and acidic residues" evidence="1">
    <location>
        <begin position="9"/>
        <end position="39"/>
    </location>
</feature>
<evidence type="ECO:0000313" key="2">
    <source>
        <dbReference type="EMBL" id="KAF5870688.1"/>
    </source>
</evidence>